<feature type="region of interest" description="Disordered" evidence="1">
    <location>
        <begin position="1"/>
        <end position="75"/>
    </location>
</feature>
<sequence length="306" mass="30200">MPVPRHGAKRAGRKRRQPDRYRRYRCSDGDRPGAGLRDGGDLSGAVGFHRARNGKRGRQPAARTGARRCSSHSNPCLNHPEGSDFVMIDDSSVNSQIVDAVSSIVTLTTGQAPAQALGMLDAVMLETLGMAMHNAVNRQQGAGMINAAAITAACAKMISAPFPVPPPPPPAPPGPPPTVAPLPGPPPVPPPPAALIAAAAAEAKVAVDVLKTQAQGASADAATATADLMEVHALSVPPPLPATPPASGAGLDHAATSDAPAAAAATSPAAAATGTPPVAAASAPAAPVAPASASSSAPAPAPPAQS</sequence>
<keyword evidence="3" id="KW-1185">Reference proteome</keyword>
<dbReference type="InterPro" id="IPR021070">
    <property type="entry name" value="Killing_trait_RebB"/>
</dbReference>
<dbReference type="EMBL" id="UIHB01000005">
    <property type="protein sequence ID" value="SUZ29414.1"/>
    <property type="molecule type" value="Genomic_DNA"/>
</dbReference>
<evidence type="ECO:0000313" key="3">
    <source>
        <dbReference type="Proteomes" id="UP000254168"/>
    </source>
</evidence>
<evidence type="ECO:0000256" key="1">
    <source>
        <dbReference type="SAM" id="MobiDB-lite"/>
    </source>
</evidence>
<evidence type="ECO:0000313" key="2">
    <source>
        <dbReference type="EMBL" id="SUZ29414.1"/>
    </source>
</evidence>
<name>A0AA46HBN3_9XANT</name>
<gene>
    <name evidence="2" type="ORF">CPBF424_32520</name>
</gene>
<feature type="region of interest" description="Disordered" evidence="1">
    <location>
        <begin position="235"/>
        <end position="306"/>
    </location>
</feature>
<organism evidence="2 3">
    <name type="scientific">Xanthomonas euroxanthea</name>
    <dbReference type="NCBI Taxonomy" id="2259622"/>
    <lineage>
        <taxon>Bacteria</taxon>
        <taxon>Pseudomonadati</taxon>
        <taxon>Pseudomonadota</taxon>
        <taxon>Gammaproteobacteria</taxon>
        <taxon>Lysobacterales</taxon>
        <taxon>Lysobacteraceae</taxon>
        <taxon>Xanthomonas</taxon>
    </lineage>
</organism>
<dbReference type="AlphaFoldDB" id="A0AA46HBN3"/>
<proteinExistence type="predicted"/>
<feature type="compositionally biased region" description="Low complexity" evidence="1">
    <location>
        <begin position="245"/>
        <end position="298"/>
    </location>
</feature>
<protein>
    <recommendedName>
        <fullName evidence="4">Translation initiation factor 2</fullName>
    </recommendedName>
</protein>
<accession>A0AA46HBN3</accession>
<dbReference type="Pfam" id="PF11747">
    <property type="entry name" value="RebB"/>
    <property type="match status" value="1"/>
</dbReference>
<reference evidence="2 3" key="1">
    <citation type="submission" date="2018-06" db="EMBL/GenBank/DDBJ databases">
        <authorList>
            <person name="Pothier F. J."/>
        </authorList>
    </citation>
    <scope>NUCLEOTIDE SEQUENCE [LARGE SCALE GENOMIC DNA]</scope>
    <source>
        <strain evidence="2 3">CPBF 424</strain>
    </source>
</reference>
<comment type="caution">
    <text evidence="2">The sequence shown here is derived from an EMBL/GenBank/DDBJ whole genome shotgun (WGS) entry which is preliminary data.</text>
</comment>
<feature type="region of interest" description="Disordered" evidence="1">
    <location>
        <begin position="166"/>
        <end position="186"/>
    </location>
</feature>
<feature type="compositionally biased region" description="Basic residues" evidence="1">
    <location>
        <begin position="49"/>
        <end position="58"/>
    </location>
</feature>
<dbReference type="Proteomes" id="UP000254168">
    <property type="component" value="Unassembled WGS sequence"/>
</dbReference>
<feature type="compositionally biased region" description="Basic residues" evidence="1">
    <location>
        <begin position="1"/>
        <end position="17"/>
    </location>
</feature>
<feature type="compositionally biased region" description="Basic and acidic residues" evidence="1">
    <location>
        <begin position="18"/>
        <end position="31"/>
    </location>
</feature>
<evidence type="ECO:0008006" key="4">
    <source>
        <dbReference type="Google" id="ProtNLM"/>
    </source>
</evidence>